<dbReference type="EMBL" id="JARQWQ010000044">
    <property type="protein sequence ID" value="KAK2558434.1"/>
    <property type="molecule type" value="Genomic_DNA"/>
</dbReference>
<evidence type="ECO:0000256" key="3">
    <source>
        <dbReference type="ARBA" id="ARBA00013109"/>
    </source>
</evidence>
<evidence type="ECO:0000256" key="5">
    <source>
        <dbReference type="ARBA" id="ARBA00023239"/>
    </source>
</evidence>
<dbReference type="EC" id="4.2.1.75" evidence="3"/>
<keyword evidence="6" id="KW-0627">Porphyrin biosynthesis</keyword>
<evidence type="ECO:0000313" key="14">
    <source>
        <dbReference type="Proteomes" id="UP001249851"/>
    </source>
</evidence>
<evidence type="ECO:0000256" key="1">
    <source>
        <dbReference type="ARBA" id="ARBA00004772"/>
    </source>
</evidence>
<comment type="catalytic activity">
    <reaction evidence="10">
        <text>hydroxymethylbilane = uroporphyrinogen III + H2O</text>
        <dbReference type="Rhea" id="RHEA:18965"/>
        <dbReference type="ChEBI" id="CHEBI:15377"/>
        <dbReference type="ChEBI" id="CHEBI:57308"/>
        <dbReference type="ChEBI" id="CHEBI:57845"/>
        <dbReference type="EC" id="4.2.1.75"/>
    </reaction>
</comment>
<dbReference type="PANTHER" id="PTHR12390">
    <property type="entry name" value="UROPORPHYRINOGEN III SYNTHASE"/>
    <property type="match status" value="1"/>
</dbReference>
<evidence type="ECO:0000256" key="9">
    <source>
        <dbReference type="ARBA" id="ARBA00040167"/>
    </source>
</evidence>
<keyword evidence="4" id="KW-0350">Heme biosynthesis</keyword>
<dbReference type="Pfam" id="PF02602">
    <property type="entry name" value="HEM4"/>
    <property type="match status" value="1"/>
</dbReference>
<dbReference type="SUPFAM" id="SSF69618">
    <property type="entry name" value="HemD-like"/>
    <property type="match status" value="1"/>
</dbReference>
<evidence type="ECO:0000256" key="2">
    <source>
        <dbReference type="ARBA" id="ARBA00008133"/>
    </source>
</evidence>
<keyword evidence="14" id="KW-1185">Reference proteome</keyword>
<evidence type="ECO:0000256" key="4">
    <source>
        <dbReference type="ARBA" id="ARBA00023133"/>
    </source>
</evidence>
<dbReference type="GO" id="GO:0006785">
    <property type="term" value="P:heme B biosynthetic process"/>
    <property type="evidence" value="ECO:0007669"/>
    <property type="project" value="UniProtKB-ARBA"/>
</dbReference>
<evidence type="ECO:0000313" key="13">
    <source>
        <dbReference type="EMBL" id="KAK2558434.1"/>
    </source>
</evidence>
<dbReference type="InterPro" id="IPR039793">
    <property type="entry name" value="UROS/Hem4"/>
</dbReference>
<dbReference type="GO" id="GO:0005829">
    <property type="term" value="C:cytosol"/>
    <property type="evidence" value="ECO:0007669"/>
    <property type="project" value="TreeGrafter"/>
</dbReference>
<comment type="caution">
    <text evidence="13">The sequence shown here is derived from an EMBL/GenBank/DDBJ whole genome shotgun (WGS) entry which is preliminary data.</text>
</comment>
<evidence type="ECO:0000256" key="7">
    <source>
        <dbReference type="ARBA" id="ARBA00031702"/>
    </source>
</evidence>
<proteinExistence type="inferred from homology"/>
<reference evidence="13" key="2">
    <citation type="journal article" date="2023" name="Science">
        <title>Genomic signatures of disease resistance in endangered staghorn corals.</title>
        <authorList>
            <person name="Vollmer S.V."/>
            <person name="Selwyn J.D."/>
            <person name="Despard B.A."/>
            <person name="Roesel C.L."/>
        </authorList>
    </citation>
    <scope>NUCLEOTIDE SEQUENCE</scope>
    <source>
        <strain evidence="13">K2</strain>
    </source>
</reference>
<feature type="domain" description="Tetrapyrrole biosynthesis uroporphyrinogen III synthase" evidence="12">
    <location>
        <begin position="23"/>
        <end position="282"/>
    </location>
</feature>
<comment type="pathway">
    <text evidence="1">Porphyrin-containing compound metabolism; protoporphyrin-IX biosynthesis; coproporphyrinogen-III from 5-aminolevulinate: step 3/4.</text>
</comment>
<accession>A0AAD9QBT1</accession>
<dbReference type="CDD" id="cd06578">
    <property type="entry name" value="HemD"/>
    <property type="match status" value="1"/>
</dbReference>
<dbReference type="GO" id="GO:0004852">
    <property type="term" value="F:uroporphyrinogen-III synthase activity"/>
    <property type="evidence" value="ECO:0007669"/>
    <property type="project" value="UniProtKB-EC"/>
</dbReference>
<name>A0AAD9QBT1_ACRCE</name>
<evidence type="ECO:0000256" key="6">
    <source>
        <dbReference type="ARBA" id="ARBA00023244"/>
    </source>
</evidence>
<dbReference type="Gene3D" id="3.40.50.10090">
    <property type="match status" value="2"/>
</dbReference>
<evidence type="ECO:0000256" key="8">
    <source>
        <dbReference type="ARBA" id="ARBA00032649"/>
    </source>
</evidence>
<organism evidence="13 14">
    <name type="scientific">Acropora cervicornis</name>
    <name type="common">Staghorn coral</name>
    <dbReference type="NCBI Taxonomy" id="6130"/>
    <lineage>
        <taxon>Eukaryota</taxon>
        <taxon>Metazoa</taxon>
        <taxon>Cnidaria</taxon>
        <taxon>Anthozoa</taxon>
        <taxon>Hexacorallia</taxon>
        <taxon>Scleractinia</taxon>
        <taxon>Astrocoeniina</taxon>
        <taxon>Acroporidae</taxon>
        <taxon>Acropora</taxon>
    </lineage>
</organism>
<comment type="function">
    <text evidence="11">Catalyzes cyclization of the linear tetrapyrrole, hydroxymethylbilane, to the macrocyclic uroporphyrinogen III, the branch point for the various sub-pathways leading to the wide diversity of porphyrins. Porphyrins act as cofactors for a multitude of enzymes that perform a variety of processes within the cell such as methionine synthesis (vitamin B12) or oxygen transport (heme).</text>
</comment>
<dbReference type="FunFam" id="3.40.50.10090:FF:000003">
    <property type="entry name" value="uroporphyrinogen-III synthase"/>
    <property type="match status" value="1"/>
</dbReference>
<comment type="similarity">
    <text evidence="2">Belongs to the uroporphyrinogen-III synthase family.</text>
</comment>
<dbReference type="GO" id="GO:0006780">
    <property type="term" value="P:uroporphyrinogen III biosynthetic process"/>
    <property type="evidence" value="ECO:0007669"/>
    <property type="project" value="InterPro"/>
</dbReference>
<dbReference type="InterPro" id="IPR036108">
    <property type="entry name" value="4pyrrol_syn_uPrphyn_synt_sf"/>
</dbReference>
<reference evidence="13" key="1">
    <citation type="journal article" date="2023" name="G3 (Bethesda)">
        <title>Whole genome assembly and annotation of the endangered Caribbean coral Acropora cervicornis.</title>
        <authorList>
            <person name="Selwyn J.D."/>
            <person name="Vollmer S.V."/>
        </authorList>
    </citation>
    <scope>NUCLEOTIDE SEQUENCE</scope>
    <source>
        <strain evidence="13">K2</strain>
    </source>
</reference>
<keyword evidence="5" id="KW-0456">Lyase</keyword>
<dbReference type="InterPro" id="IPR003754">
    <property type="entry name" value="4pyrrol_synth_uPrphyn_synth"/>
</dbReference>
<evidence type="ECO:0000256" key="10">
    <source>
        <dbReference type="ARBA" id="ARBA00048617"/>
    </source>
</evidence>
<dbReference type="AlphaFoldDB" id="A0AAD9QBT1"/>
<protein>
    <recommendedName>
        <fullName evidence="9">Uroporphyrinogen-III synthase</fullName>
        <ecNumber evidence="3">4.2.1.75</ecNumber>
    </recommendedName>
    <alternativeName>
        <fullName evidence="8">Hydroxymethylbilane hydrolyase [cyclizing]</fullName>
    </alternativeName>
    <alternativeName>
        <fullName evidence="7">Uroporphyrinogen-III cosynthase</fullName>
    </alternativeName>
</protein>
<evidence type="ECO:0000259" key="12">
    <source>
        <dbReference type="Pfam" id="PF02602"/>
    </source>
</evidence>
<sequence>MTVVVLFRSPTPKPKEDEYHKVVLRENGMKPFSIPVLSFQFDNQQQLVQKLREPYHFRGMVLTSQRAVEAMERCVNDLISREVWKNTLRNDWQDKAIFVVGQATAKAALDKLGLESTGHEAGSAEALVPVILHSVRQGHDPLLFPCGNLRRETIPTEMEKAGIPLDSVQVYRTCADLNIEQSLEDLIKEKIFLGNGFFTQQLQINEDRFLLGMLSISQGVPSYAVFFSPSGVNFTAEIVSSFTKWWSKVELVAIGKTTEQAMKNKQWTVMAVADQPNPQALAQCIVKSMQCSDTAKGEEK</sequence>
<evidence type="ECO:0000256" key="11">
    <source>
        <dbReference type="ARBA" id="ARBA00060039"/>
    </source>
</evidence>
<dbReference type="Proteomes" id="UP001249851">
    <property type="component" value="Unassembled WGS sequence"/>
</dbReference>
<dbReference type="PANTHER" id="PTHR12390:SF0">
    <property type="entry name" value="UROPORPHYRINOGEN-III SYNTHASE"/>
    <property type="match status" value="1"/>
</dbReference>
<gene>
    <name evidence="13" type="ORF">P5673_019142</name>
</gene>